<evidence type="ECO:0000256" key="10">
    <source>
        <dbReference type="ARBA" id="ARBA00022801"/>
    </source>
</evidence>
<dbReference type="EC" id="3.4.21.107" evidence="4"/>
<keyword evidence="7" id="KW-0732">Signal</keyword>
<evidence type="ECO:0000256" key="3">
    <source>
        <dbReference type="ARBA" id="ARBA00010541"/>
    </source>
</evidence>
<accession>A0A0F9W826</accession>
<evidence type="ECO:0000256" key="6">
    <source>
        <dbReference type="ARBA" id="ARBA00022670"/>
    </source>
</evidence>
<keyword evidence="8" id="KW-0677">Repeat</keyword>
<evidence type="ECO:0000256" key="1">
    <source>
        <dbReference type="ARBA" id="ARBA00001772"/>
    </source>
</evidence>
<dbReference type="Pfam" id="PF13180">
    <property type="entry name" value="PDZ_2"/>
    <property type="match status" value="1"/>
</dbReference>
<dbReference type="InterPro" id="IPR011782">
    <property type="entry name" value="Pept_S1C_Do"/>
</dbReference>
<dbReference type="InterPro" id="IPR036034">
    <property type="entry name" value="PDZ_sf"/>
</dbReference>
<evidence type="ECO:0000256" key="7">
    <source>
        <dbReference type="ARBA" id="ARBA00022729"/>
    </source>
</evidence>
<keyword evidence="6" id="KW-0645">Protease</keyword>
<name>A0A0F9W826_9ZZZZ</name>
<dbReference type="InterPro" id="IPR001478">
    <property type="entry name" value="PDZ"/>
</dbReference>
<dbReference type="GO" id="GO:0006508">
    <property type="term" value="P:proteolysis"/>
    <property type="evidence" value="ECO:0007669"/>
    <property type="project" value="UniProtKB-KW"/>
</dbReference>
<dbReference type="Pfam" id="PF13365">
    <property type="entry name" value="Trypsin_2"/>
    <property type="match status" value="1"/>
</dbReference>
<dbReference type="GO" id="GO:0042597">
    <property type="term" value="C:periplasmic space"/>
    <property type="evidence" value="ECO:0007669"/>
    <property type="project" value="UniProtKB-SubCell"/>
</dbReference>
<evidence type="ECO:0000313" key="15">
    <source>
        <dbReference type="EMBL" id="KKN81796.1"/>
    </source>
</evidence>
<dbReference type="Gene3D" id="2.40.10.120">
    <property type="match status" value="1"/>
</dbReference>
<keyword evidence="9" id="KW-0574">Periplasm</keyword>
<keyword evidence="10" id="KW-0378">Hydrolase</keyword>
<comment type="subcellular location">
    <subcellularLocation>
        <location evidence="2">Periplasm</location>
    </subcellularLocation>
</comment>
<sequence length="510" mass="54662">MNRTWRWTPTVLMVGVLIGAGVFGPSVARRIAYAMAEGEARARREHLAEMSKQDTLSPLFRAVAEVVRPAVVEIRVTKRFQTSSDVREMEEFMRRFFGNSRPAPMPPRGRRPVPREYFSRGIGSGVIVDAKNGYVITNAHVVAGADEVEIILDDKRVLMAEWVRSDTPTDLAVVKVKASGLIDAPLGDSDKLQVGDWVLAFGSPRGLDHTVTAGIVSAKGRQFGGLGAYQNSIQTDAAINRGNSGGPLVNTRGEIVGINNTIASSSGGNEGIGFAIPANMVRRVMAQLIEQGKVTRGYLGVMIQDVSPRLAKSLELPSANGALITHIQAGTPAEQAGLEVEDFIISVADKTIRDVRELRHMVADVAPGVMVPVVVIRKGKTVTVEVTLAAKPEQIASATTQPGPTEVPAVDYGLRVHTLAPELARRLGYDDALEGVVIVAVNPISEAAEQGVRPGMVVTHVQGERVTTPEAFTKALAAAEATEGVRLRVRTRQGQRFVMIDPIPPPGGRP</sequence>
<evidence type="ECO:0000256" key="2">
    <source>
        <dbReference type="ARBA" id="ARBA00004418"/>
    </source>
</evidence>
<keyword evidence="12" id="KW-0346">Stress response</keyword>
<dbReference type="InterPro" id="IPR001940">
    <property type="entry name" value="Peptidase_S1C"/>
</dbReference>
<dbReference type="SMART" id="SM00228">
    <property type="entry name" value="PDZ"/>
    <property type="match status" value="2"/>
</dbReference>
<organism evidence="15">
    <name type="scientific">marine sediment metagenome</name>
    <dbReference type="NCBI Taxonomy" id="412755"/>
    <lineage>
        <taxon>unclassified sequences</taxon>
        <taxon>metagenomes</taxon>
        <taxon>ecological metagenomes</taxon>
    </lineage>
</organism>
<dbReference type="EMBL" id="LAZR01000210">
    <property type="protein sequence ID" value="KKN81796.1"/>
    <property type="molecule type" value="Genomic_DNA"/>
</dbReference>
<evidence type="ECO:0000256" key="13">
    <source>
        <dbReference type="ARBA" id="ARBA00032850"/>
    </source>
</evidence>
<dbReference type="SUPFAM" id="SSF50156">
    <property type="entry name" value="PDZ domain-like"/>
    <property type="match status" value="2"/>
</dbReference>
<keyword evidence="11" id="KW-0720">Serine protease</keyword>
<evidence type="ECO:0000256" key="4">
    <source>
        <dbReference type="ARBA" id="ARBA00013035"/>
    </source>
</evidence>
<comment type="catalytic activity">
    <reaction evidence="1">
        <text>Acts on substrates that are at least partially unfolded. The cleavage site P1 residue is normally between a pair of hydrophobic residues, such as Val-|-Val.</text>
        <dbReference type="EC" id="3.4.21.107"/>
    </reaction>
</comment>
<dbReference type="InterPro" id="IPR009003">
    <property type="entry name" value="Peptidase_S1_PA"/>
</dbReference>
<gene>
    <name evidence="15" type="ORF">LCGC14_0315610</name>
</gene>
<dbReference type="PRINTS" id="PR00834">
    <property type="entry name" value="PROTEASES2C"/>
</dbReference>
<evidence type="ECO:0000256" key="12">
    <source>
        <dbReference type="ARBA" id="ARBA00023016"/>
    </source>
</evidence>
<evidence type="ECO:0000256" key="8">
    <source>
        <dbReference type="ARBA" id="ARBA00022737"/>
    </source>
</evidence>
<reference evidence="15" key="1">
    <citation type="journal article" date="2015" name="Nature">
        <title>Complex archaea that bridge the gap between prokaryotes and eukaryotes.</title>
        <authorList>
            <person name="Spang A."/>
            <person name="Saw J.H."/>
            <person name="Jorgensen S.L."/>
            <person name="Zaremba-Niedzwiedzka K."/>
            <person name="Martijn J."/>
            <person name="Lind A.E."/>
            <person name="van Eijk R."/>
            <person name="Schleper C."/>
            <person name="Guy L."/>
            <person name="Ettema T.J."/>
        </authorList>
    </citation>
    <scope>NUCLEOTIDE SEQUENCE</scope>
</reference>
<dbReference type="GO" id="GO:0004252">
    <property type="term" value="F:serine-type endopeptidase activity"/>
    <property type="evidence" value="ECO:0007669"/>
    <property type="project" value="InterPro"/>
</dbReference>
<evidence type="ECO:0000256" key="5">
    <source>
        <dbReference type="ARBA" id="ARBA00013958"/>
    </source>
</evidence>
<dbReference type="PANTHER" id="PTHR22939:SF130">
    <property type="entry name" value="PERIPLASMIC SERINE ENDOPROTEASE DEGP-LIKE-RELATED"/>
    <property type="match status" value="1"/>
</dbReference>
<comment type="caution">
    <text evidence="15">The sequence shown here is derived from an EMBL/GenBank/DDBJ whole genome shotgun (WGS) entry which is preliminary data.</text>
</comment>
<evidence type="ECO:0000256" key="11">
    <source>
        <dbReference type="ARBA" id="ARBA00022825"/>
    </source>
</evidence>
<dbReference type="NCBIfam" id="TIGR02037">
    <property type="entry name" value="degP_htrA_DO"/>
    <property type="match status" value="1"/>
</dbReference>
<dbReference type="PROSITE" id="PS50106">
    <property type="entry name" value="PDZ"/>
    <property type="match status" value="1"/>
</dbReference>
<dbReference type="Gene3D" id="2.30.42.10">
    <property type="match status" value="2"/>
</dbReference>
<protein>
    <recommendedName>
        <fullName evidence="5">Probable periplasmic serine endoprotease DegP-like</fullName>
        <ecNumber evidence="4">3.4.21.107</ecNumber>
    </recommendedName>
    <alternativeName>
        <fullName evidence="13">Protease Do</fullName>
    </alternativeName>
</protein>
<dbReference type="PANTHER" id="PTHR22939">
    <property type="entry name" value="SERINE PROTEASE FAMILY S1C HTRA-RELATED"/>
    <property type="match status" value="1"/>
</dbReference>
<evidence type="ECO:0000259" key="14">
    <source>
        <dbReference type="PROSITE" id="PS50106"/>
    </source>
</evidence>
<comment type="similarity">
    <text evidence="3">Belongs to the peptidase S1C family.</text>
</comment>
<feature type="domain" description="PDZ" evidence="14">
    <location>
        <begin position="288"/>
        <end position="355"/>
    </location>
</feature>
<proteinExistence type="inferred from homology"/>
<dbReference type="AlphaFoldDB" id="A0A0F9W826"/>
<evidence type="ECO:0000256" key="9">
    <source>
        <dbReference type="ARBA" id="ARBA00022764"/>
    </source>
</evidence>
<dbReference type="CDD" id="cd10839">
    <property type="entry name" value="cpPDZ1_DegP-like"/>
    <property type="match status" value="1"/>
</dbReference>
<dbReference type="SUPFAM" id="SSF50494">
    <property type="entry name" value="Trypsin-like serine proteases"/>
    <property type="match status" value="1"/>
</dbReference>